<feature type="region of interest" description="Disordered" evidence="1">
    <location>
        <begin position="153"/>
        <end position="187"/>
    </location>
</feature>
<feature type="compositionally biased region" description="Acidic residues" evidence="1">
    <location>
        <begin position="778"/>
        <end position="789"/>
    </location>
</feature>
<dbReference type="PANTHER" id="PTHR46483">
    <property type="entry name" value="PHOSPHOLIPASE A1 PLIP2, CHLOROPLASTIC"/>
    <property type="match status" value="1"/>
</dbReference>
<evidence type="ECO:0008006" key="4">
    <source>
        <dbReference type="Google" id="ProtNLM"/>
    </source>
</evidence>
<comment type="caution">
    <text evidence="2">The sequence shown here is derived from an EMBL/GenBank/DDBJ whole genome shotgun (WGS) entry which is preliminary data.</text>
</comment>
<evidence type="ECO:0000313" key="2">
    <source>
        <dbReference type="EMBL" id="GLC56610.1"/>
    </source>
</evidence>
<dbReference type="GO" id="GO:0008970">
    <property type="term" value="F:phospholipase A1 activity"/>
    <property type="evidence" value="ECO:0007669"/>
    <property type="project" value="InterPro"/>
</dbReference>
<evidence type="ECO:0000313" key="3">
    <source>
        <dbReference type="Proteomes" id="UP001165080"/>
    </source>
</evidence>
<dbReference type="OrthoDB" id="538699at2759"/>
<dbReference type="AlphaFoldDB" id="A0A9W6F5L8"/>
<sequence>MAAAVTLNTHERSCRYSLTCSGTFILGSGRRPRGVPRKGFSVRLPSELAHVPSNVWQGSGGQTASRNGHDAEHGGASHVRRAASGTAADGDGDGWRWQEPVLDGSLSTADRAVLALARAAANLSDKLTAERAAAAHGLSLVTNSEVCVGPLLPPFGSTLEDDGEEGDGMAPPPPLQGRPAVPEALRQAVSSSSSSLAGSASALLGAVLAGAGAASAAGTAAAAATSPRGSAASGAHQQPRHSSAPAAARGNGGVASADDKLRHLALMAAEGGGGDDNLSDDEAVLQAFEVVRGGGAAAPSSGQQQQQHQQGIMGAAAAALTRVARAASSTAADVPAPVGRAAAGAASAAAAAAQAAVATAARATALMLPHYGDPSSSWLVADDPAGGVRYIVIAAGPDLRRRSAAELTAELVNFESYDLGVKVNKRLYGEATALYARFMPLVMDFLEAVPQGNICFGGQGVGGSLAVLLQLMCCHRGLRFARLLPAVAVDSPAVLAQVPREQRRMWGHGGSREQQRQLPQDPLEDVLEDLMQRSVLEELGLPHDAVRNLVLPPQQQPHPPSAWYGTGHVADVDHRKGHATGPMLVLAAAEAAAGGSGEGAAAAGGGPARPQVFRLVGKVVQVETIGHLNERVWSSHASASSSSSAAAAASPASSSAAAAATSSMDAAAAEADGGTGELAAAAAAAAAALGSSAKRLDVATVGSIATAAATAAASAAVRQLRHVGVGALRAVTAADTGRAFAALTTAAPVGAAAAAASSAGGGPVRRAQGRPVAARQEVEEEDDASAWGV</sequence>
<feature type="region of interest" description="Disordered" evidence="1">
    <location>
        <begin position="756"/>
        <end position="789"/>
    </location>
</feature>
<dbReference type="PANTHER" id="PTHR46483:SF4">
    <property type="entry name" value="PHOSPHOLIPASE A1 PLIP2, CHLOROPLASTIC"/>
    <property type="match status" value="1"/>
</dbReference>
<gene>
    <name evidence="2" type="primary">PLEST004146</name>
    <name evidence="2" type="ORF">PLESTB_001126500</name>
</gene>
<dbReference type="Proteomes" id="UP001165080">
    <property type="component" value="Unassembled WGS sequence"/>
</dbReference>
<protein>
    <recommendedName>
        <fullName evidence="4">Fungal lipase-like domain-containing protein</fullName>
    </recommendedName>
</protein>
<name>A0A9W6F5L8_9CHLO</name>
<reference evidence="2 3" key="1">
    <citation type="journal article" date="2023" name="Commun. Biol.">
        <title>Reorganization of the ancestral sex-determining regions during the evolution of trioecy in Pleodorina starrii.</title>
        <authorList>
            <person name="Takahashi K."/>
            <person name="Suzuki S."/>
            <person name="Kawai-Toyooka H."/>
            <person name="Yamamoto K."/>
            <person name="Hamaji T."/>
            <person name="Ootsuki R."/>
            <person name="Yamaguchi H."/>
            <person name="Kawachi M."/>
            <person name="Higashiyama T."/>
            <person name="Nozaki H."/>
        </authorList>
    </citation>
    <scope>NUCLEOTIDE SEQUENCE [LARGE SCALE GENOMIC DNA]</scope>
    <source>
        <strain evidence="2 3">NIES-4479</strain>
    </source>
</reference>
<evidence type="ECO:0000256" key="1">
    <source>
        <dbReference type="SAM" id="MobiDB-lite"/>
    </source>
</evidence>
<dbReference type="EMBL" id="BRXU01000016">
    <property type="protein sequence ID" value="GLC56610.1"/>
    <property type="molecule type" value="Genomic_DNA"/>
</dbReference>
<feature type="compositionally biased region" description="Polar residues" evidence="1">
    <location>
        <begin position="54"/>
        <end position="66"/>
    </location>
</feature>
<proteinExistence type="predicted"/>
<organism evidence="2 3">
    <name type="scientific">Pleodorina starrii</name>
    <dbReference type="NCBI Taxonomy" id="330485"/>
    <lineage>
        <taxon>Eukaryota</taxon>
        <taxon>Viridiplantae</taxon>
        <taxon>Chlorophyta</taxon>
        <taxon>core chlorophytes</taxon>
        <taxon>Chlorophyceae</taxon>
        <taxon>CS clade</taxon>
        <taxon>Chlamydomonadales</taxon>
        <taxon>Volvocaceae</taxon>
        <taxon>Pleodorina</taxon>
    </lineage>
</organism>
<keyword evidence="3" id="KW-1185">Reference proteome</keyword>
<feature type="region of interest" description="Disordered" evidence="1">
    <location>
        <begin position="227"/>
        <end position="255"/>
    </location>
</feature>
<accession>A0A9W6F5L8</accession>
<dbReference type="InterPro" id="IPR043367">
    <property type="entry name" value="PLIP1/2/3"/>
</dbReference>
<feature type="region of interest" description="Disordered" evidence="1">
    <location>
        <begin position="52"/>
        <end position="78"/>
    </location>
</feature>